<dbReference type="Proteomes" id="UP000037185">
    <property type="component" value="Unassembled WGS sequence"/>
</dbReference>
<proteinExistence type="predicted"/>
<comment type="caution">
    <text evidence="1">The sequence shown here is derived from an EMBL/GenBank/DDBJ whole genome shotgun (WGS) entry which is preliminary data.</text>
</comment>
<sequence length="99" mass="10028">MIAGSATSAAANDGYDGGYKIKDVVALAQNCGNTAQLAPFPPEAEQTSGQNQTICQIGEENIAVNYAPETETETFTTGASDAVLLGLIGLLTPVAVPAV</sequence>
<evidence type="ECO:0000313" key="2">
    <source>
        <dbReference type="Proteomes" id="UP000037185"/>
    </source>
</evidence>
<evidence type="ECO:0000313" key="1">
    <source>
        <dbReference type="EMBL" id="KNE83209.1"/>
    </source>
</evidence>
<accession>A0ACC4WEX3</accession>
<gene>
    <name evidence="1" type="ORF">ADZ36_06425</name>
</gene>
<name>A0ACC4WEX3_STRFR</name>
<keyword evidence="2" id="KW-1185">Reference proteome</keyword>
<protein>
    <submittedName>
        <fullName evidence="1">Uncharacterized protein</fullName>
    </submittedName>
</protein>
<organism evidence="1 2">
    <name type="scientific">Streptomyces fradiae</name>
    <name type="common">Streptomyces roseoflavus</name>
    <dbReference type="NCBI Taxonomy" id="1906"/>
    <lineage>
        <taxon>Bacteria</taxon>
        <taxon>Bacillati</taxon>
        <taxon>Actinomycetota</taxon>
        <taxon>Actinomycetes</taxon>
        <taxon>Kitasatosporales</taxon>
        <taxon>Streptomycetaceae</taxon>
        <taxon>Streptomyces</taxon>
    </lineage>
</organism>
<reference evidence="1" key="1">
    <citation type="submission" date="2015-07" db="EMBL/GenBank/DDBJ databases">
        <title>Draft genome sequence of Streptomyces fradiae, a resistant strain to nitron-oligomycin.</title>
        <authorList>
            <person name="Vatlin A.A."/>
            <person name="Bekker O.B."/>
            <person name="Danilenko V.N."/>
        </authorList>
    </citation>
    <scope>NUCLEOTIDE SEQUENCE</scope>
    <source>
        <strain evidence="1">Olg1-1</strain>
    </source>
</reference>
<dbReference type="EMBL" id="LGSP01000008">
    <property type="protein sequence ID" value="KNE83209.1"/>
    <property type="molecule type" value="Genomic_DNA"/>
</dbReference>